<protein>
    <submittedName>
        <fullName evidence="2">Uncharacterized protein</fullName>
    </submittedName>
</protein>
<evidence type="ECO:0000256" key="1">
    <source>
        <dbReference type="SAM" id="MobiDB-lite"/>
    </source>
</evidence>
<accession>A0A815PNY1</accession>
<feature type="region of interest" description="Disordered" evidence="1">
    <location>
        <begin position="34"/>
        <end position="78"/>
    </location>
</feature>
<dbReference type="Proteomes" id="UP000663845">
    <property type="component" value="Unassembled WGS sequence"/>
</dbReference>
<sequence>WTPETGLVTDAFKLKRKAIELKYKDYIQQLYYEKPIHEPTKRRTSRVAPEPQPQPQPQQQPIAIETIELSNNVINKNR</sequence>
<evidence type="ECO:0000313" key="4">
    <source>
        <dbReference type="Proteomes" id="UP000663845"/>
    </source>
</evidence>
<name>A0A815PNY1_9BILA</name>
<dbReference type="Proteomes" id="UP000663844">
    <property type="component" value="Unassembled WGS sequence"/>
</dbReference>
<feature type="non-terminal residue" evidence="2">
    <location>
        <position position="1"/>
    </location>
</feature>
<gene>
    <name evidence="2" type="ORF">JYZ213_LOCUS40710</name>
    <name evidence="3" type="ORF">OXD698_LOCUS40409</name>
</gene>
<feature type="compositionally biased region" description="Polar residues" evidence="1">
    <location>
        <begin position="68"/>
        <end position="78"/>
    </location>
</feature>
<dbReference type="EMBL" id="CAJNOG010001529">
    <property type="protein sequence ID" value="CAF1451410.1"/>
    <property type="molecule type" value="Genomic_DNA"/>
</dbReference>
<dbReference type="EMBL" id="CAJOAZ010008899">
    <property type="protein sequence ID" value="CAF4193295.1"/>
    <property type="molecule type" value="Genomic_DNA"/>
</dbReference>
<dbReference type="AlphaFoldDB" id="A0A815PNY1"/>
<comment type="caution">
    <text evidence="2">The sequence shown here is derived from an EMBL/GenBank/DDBJ whole genome shotgun (WGS) entry which is preliminary data.</text>
</comment>
<organism evidence="2 4">
    <name type="scientific">Adineta steineri</name>
    <dbReference type="NCBI Taxonomy" id="433720"/>
    <lineage>
        <taxon>Eukaryota</taxon>
        <taxon>Metazoa</taxon>
        <taxon>Spiralia</taxon>
        <taxon>Gnathifera</taxon>
        <taxon>Rotifera</taxon>
        <taxon>Eurotatoria</taxon>
        <taxon>Bdelloidea</taxon>
        <taxon>Adinetida</taxon>
        <taxon>Adinetidae</taxon>
        <taxon>Adineta</taxon>
    </lineage>
</organism>
<proteinExistence type="predicted"/>
<evidence type="ECO:0000313" key="3">
    <source>
        <dbReference type="EMBL" id="CAF4193295.1"/>
    </source>
</evidence>
<reference evidence="2" key="1">
    <citation type="submission" date="2021-02" db="EMBL/GenBank/DDBJ databases">
        <authorList>
            <person name="Nowell W R."/>
        </authorList>
    </citation>
    <scope>NUCLEOTIDE SEQUENCE</scope>
</reference>
<evidence type="ECO:0000313" key="2">
    <source>
        <dbReference type="EMBL" id="CAF1451410.1"/>
    </source>
</evidence>